<reference evidence="3 4" key="1">
    <citation type="journal article" date="2009" name="Stand. Genomic Sci.">
        <title>Complete genome sequence of Halorhabdus utahensis type strain (AX-2).</title>
        <authorList>
            <person name="Anderson I."/>
            <person name="Tindall B.J."/>
            <person name="Pomrenke H."/>
            <person name="Goker M."/>
            <person name="Lapidus A."/>
            <person name="Nolan M."/>
            <person name="Copeland A."/>
            <person name="Glavina Del Rio T."/>
            <person name="Chen F."/>
            <person name="Tice H."/>
            <person name="Cheng J.F."/>
            <person name="Lucas S."/>
            <person name="Chertkov O."/>
            <person name="Bruce D."/>
            <person name="Brettin T."/>
            <person name="Detter J.C."/>
            <person name="Han C."/>
            <person name="Goodwin L."/>
            <person name="Land M."/>
            <person name="Hauser L."/>
            <person name="Chang Y.J."/>
            <person name="Jeffries C.D."/>
            <person name="Pitluck S."/>
            <person name="Pati A."/>
            <person name="Mavromatis K."/>
            <person name="Ivanova N."/>
            <person name="Ovchinnikova G."/>
            <person name="Chen A."/>
            <person name="Palaniappan K."/>
            <person name="Chain P."/>
            <person name="Rohde M."/>
            <person name="Bristow J."/>
            <person name="Eisen J.A."/>
            <person name="Markowitz V."/>
            <person name="Hugenholtz P."/>
            <person name="Kyrpides N.C."/>
            <person name="Klenk H.P."/>
        </authorList>
    </citation>
    <scope>NUCLEOTIDE SEQUENCE [LARGE SCALE GENOMIC DNA]</scope>
    <source>
        <strain evidence="4">DSM 12940 / JCM 11049 / AX-2</strain>
    </source>
</reference>
<dbReference type="InterPro" id="IPR013373">
    <property type="entry name" value="Flagellin/pilin_N_arc"/>
</dbReference>
<dbReference type="Proteomes" id="UP000002071">
    <property type="component" value="Chromosome"/>
</dbReference>
<dbReference type="PANTHER" id="PTHR38138:SF1">
    <property type="entry name" value="ARCHAEAL TYPE IV PILIN N-TERMINAL DOMAIN-CONTAINING PROTEIN"/>
    <property type="match status" value="1"/>
</dbReference>
<keyword evidence="1" id="KW-1133">Transmembrane helix</keyword>
<dbReference type="GeneID" id="8383708"/>
<dbReference type="NCBIfam" id="TIGR02537">
    <property type="entry name" value="arch_flag_Nterm"/>
    <property type="match status" value="1"/>
</dbReference>
<accession>C7NNT0</accession>
<dbReference type="KEGG" id="hut:Huta_1429"/>
<dbReference type="RefSeq" id="WP_015789179.1">
    <property type="nucleotide sequence ID" value="NC_013158.1"/>
</dbReference>
<evidence type="ECO:0000256" key="1">
    <source>
        <dbReference type="SAM" id="Phobius"/>
    </source>
</evidence>
<evidence type="ECO:0000313" key="4">
    <source>
        <dbReference type="Proteomes" id="UP000002071"/>
    </source>
</evidence>
<dbReference type="PANTHER" id="PTHR38138">
    <property type="entry name" value="VNG6441H"/>
    <property type="match status" value="1"/>
</dbReference>
<dbReference type="InterPro" id="IPR012859">
    <property type="entry name" value="Pilin_N_archaeal"/>
</dbReference>
<keyword evidence="4" id="KW-1185">Reference proteome</keyword>
<evidence type="ECO:0000259" key="2">
    <source>
        <dbReference type="Pfam" id="PF07790"/>
    </source>
</evidence>
<dbReference type="Pfam" id="PF07790">
    <property type="entry name" value="Pilin_N"/>
    <property type="match status" value="1"/>
</dbReference>
<dbReference type="eggNOG" id="arCOG02425">
    <property type="taxonomic scope" value="Archaea"/>
</dbReference>
<evidence type="ECO:0000313" key="3">
    <source>
        <dbReference type="EMBL" id="ACV11605.1"/>
    </source>
</evidence>
<dbReference type="OrthoDB" id="201989at2157"/>
<gene>
    <name evidence="3" type="ordered locus">Huta_1429</name>
</gene>
<protein>
    <recommendedName>
        <fullName evidence="2">Archaeal Type IV pilin N-terminal domain-containing protein</fullName>
    </recommendedName>
</protein>
<feature type="transmembrane region" description="Helical" evidence="1">
    <location>
        <begin position="12"/>
        <end position="34"/>
    </location>
</feature>
<keyword evidence="1" id="KW-0812">Transmembrane</keyword>
<proteinExistence type="predicted"/>
<dbReference type="AlphaFoldDB" id="C7NNT0"/>
<dbReference type="HOGENOM" id="CLU_1631701_0_0_2"/>
<dbReference type="EMBL" id="CP001687">
    <property type="protein sequence ID" value="ACV11605.1"/>
    <property type="molecule type" value="Genomic_DNA"/>
</dbReference>
<keyword evidence="1" id="KW-0472">Membrane</keyword>
<feature type="domain" description="Archaeal Type IV pilin N-terminal" evidence="2">
    <location>
        <begin position="4"/>
        <end position="78"/>
    </location>
</feature>
<sequence length="154" mass="15628">MADRAVSPVVGVILMVALTVLFGATVGTMVLGTATPDRGTTVRLSANADAAGNTIALTHEGGDPIDVSTIDVAITVDGTPLDDQPPVPFFAATGFVSGPTGPFNSRSTGEWTAGETATLELATTNDPLLTEDVRVTVTVSEADTVLARLETTAA</sequence>
<name>C7NNT0_HALUD</name>
<dbReference type="STRING" id="519442.Huta_1429"/>
<organism evidence="3 4">
    <name type="scientific">Halorhabdus utahensis (strain DSM 12940 / JCM 11049 / AX-2)</name>
    <dbReference type="NCBI Taxonomy" id="519442"/>
    <lineage>
        <taxon>Archaea</taxon>
        <taxon>Methanobacteriati</taxon>
        <taxon>Methanobacteriota</taxon>
        <taxon>Stenosarchaea group</taxon>
        <taxon>Halobacteria</taxon>
        <taxon>Halobacteriales</taxon>
        <taxon>Haloarculaceae</taxon>
        <taxon>Halorhabdus</taxon>
    </lineage>
</organism>